<feature type="active site" description="Schiff-base intermediate with substrate" evidence="10">
    <location>
        <position position="139"/>
    </location>
</feature>
<name>A0A7V9ABY3_9BACT</name>
<keyword evidence="9 10" id="KW-0704">Schiff base</keyword>
<dbReference type="Pfam" id="PF00923">
    <property type="entry name" value="TAL_FSA"/>
    <property type="match status" value="1"/>
</dbReference>
<evidence type="ECO:0000256" key="2">
    <source>
        <dbReference type="ARBA" id="ARBA00004496"/>
    </source>
</evidence>
<evidence type="ECO:0000256" key="6">
    <source>
        <dbReference type="ARBA" id="ARBA00022490"/>
    </source>
</evidence>
<dbReference type="Proteomes" id="UP000542342">
    <property type="component" value="Unassembled WGS sequence"/>
</dbReference>
<comment type="pathway">
    <text evidence="3 10">Carbohydrate degradation; pentose phosphate pathway; D-glyceraldehyde 3-phosphate and beta-D-fructose 6-phosphate from D-ribose 5-phosphate and D-xylulose 5-phosphate (non-oxidative stage): step 2/3.</text>
</comment>
<keyword evidence="6 10" id="KW-0963">Cytoplasm</keyword>
<keyword evidence="8 10" id="KW-0570">Pentose shunt</keyword>
<evidence type="ECO:0000256" key="1">
    <source>
        <dbReference type="ARBA" id="ARBA00003518"/>
    </source>
</evidence>
<dbReference type="PANTHER" id="PTHR10683">
    <property type="entry name" value="TRANSALDOLASE"/>
    <property type="match status" value="1"/>
</dbReference>
<dbReference type="RefSeq" id="WP_194537929.1">
    <property type="nucleotide sequence ID" value="NZ_JACEFB010000006.1"/>
</dbReference>
<evidence type="ECO:0000256" key="4">
    <source>
        <dbReference type="ARBA" id="ARBA00008426"/>
    </source>
</evidence>
<dbReference type="GO" id="GO:0005737">
    <property type="term" value="C:cytoplasm"/>
    <property type="evidence" value="ECO:0007669"/>
    <property type="project" value="UniProtKB-SubCell"/>
</dbReference>
<evidence type="ECO:0000313" key="12">
    <source>
        <dbReference type="Proteomes" id="UP000542342"/>
    </source>
</evidence>
<keyword evidence="7 10" id="KW-0808">Transferase</keyword>
<evidence type="ECO:0000256" key="10">
    <source>
        <dbReference type="HAMAP-Rule" id="MF_00493"/>
    </source>
</evidence>
<dbReference type="InterPro" id="IPR013785">
    <property type="entry name" value="Aldolase_TIM"/>
</dbReference>
<evidence type="ECO:0000256" key="8">
    <source>
        <dbReference type="ARBA" id="ARBA00023126"/>
    </source>
</evidence>
<sequence>MTPLQSLVACGTKLWLDSVDPDEIAFNRSQGATGATSNPIIIADLISSGRFDDRLRALLREERDDTAVAWRMTDYLVRQAQAVFEPVWRKTEGDDGWVSFEVDPLIEDPAAALSVEEKKRRYIEEGLRWSAGQTNRLIKVPATEGGLAALEELVAAGVSVNVTLLFTDRQYTLAREACWRGLQRCPQAVRVKTVYSIFVSRIDVYTEKYCPQLSPAAQGQVGIVNAKLLWRKNKAFWADKGLKLHHEIVFASTGVKKPGDPPWKYVEAFAGDDIQTNPPATNRAVHQSGLLFTRKIDELPPQEILDEIAARVDPTHLENVLMSEGIAKFADPHKALLQLIAHKREKLT</sequence>
<comment type="subcellular location">
    <subcellularLocation>
        <location evidence="2 10">Cytoplasm</location>
    </subcellularLocation>
</comment>
<reference evidence="11 12" key="1">
    <citation type="submission" date="2020-07" db="EMBL/GenBank/DDBJ databases">
        <title>Thermogemmata thermophila gen. nov., sp. nov., a novel moderate thermophilic planctomycete from a Kamchatka hot spring.</title>
        <authorList>
            <person name="Elcheninov A.G."/>
            <person name="Podosokorskaya O.A."/>
            <person name="Kovaleva O.L."/>
            <person name="Novikov A."/>
            <person name="Bonch-Osmolovskaya E.A."/>
            <person name="Toshchakov S.V."/>
            <person name="Kublanov I.V."/>
        </authorList>
    </citation>
    <scope>NUCLEOTIDE SEQUENCE [LARGE SCALE GENOMIC DNA]</scope>
    <source>
        <strain evidence="11 12">2918</strain>
    </source>
</reference>
<dbReference type="EMBL" id="JACEFB010000006">
    <property type="protein sequence ID" value="MBA2226493.1"/>
    <property type="molecule type" value="Genomic_DNA"/>
</dbReference>
<accession>A0A7V9ABY3</accession>
<dbReference type="EC" id="2.2.1.2" evidence="5 10"/>
<dbReference type="InterPro" id="IPR004732">
    <property type="entry name" value="Transaldolase_2"/>
</dbReference>
<dbReference type="Gene3D" id="3.20.20.70">
    <property type="entry name" value="Aldolase class I"/>
    <property type="match status" value="1"/>
</dbReference>
<dbReference type="InterPro" id="IPR001585">
    <property type="entry name" value="TAL/FSA"/>
</dbReference>
<dbReference type="GO" id="GO:0006098">
    <property type="term" value="P:pentose-phosphate shunt"/>
    <property type="evidence" value="ECO:0007669"/>
    <property type="project" value="UniProtKB-UniRule"/>
</dbReference>
<dbReference type="AlphaFoldDB" id="A0A7V9ABY3"/>
<protein>
    <recommendedName>
        <fullName evidence="5 10">Transaldolase</fullName>
        <ecNumber evidence="5 10">2.2.1.2</ecNumber>
    </recommendedName>
</protein>
<comment type="catalytic activity">
    <reaction evidence="10">
        <text>D-sedoheptulose 7-phosphate + D-glyceraldehyde 3-phosphate = D-erythrose 4-phosphate + beta-D-fructose 6-phosphate</text>
        <dbReference type="Rhea" id="RHEA:17053"/>
        <dbReference type="ChEBI" id="CHEBI:16897"/>
        <dbReference type="ChEBI" id="CHEBI:57483"/>
        <dbReference type="ChEBI" id="CHEBI:57634"/>
        <dbReference type="ChEBI" id="CHEBI:59776"/>
        <dbReference type="EC" id="2.2.1.2"/>
    </reaction>
</comment>
<evidence type="ECO:0000256" key="3">
    <source>
        <dbReference type="ARBA" id="ARBA00004857"/>
    </source>
</evidence>
<gene>
    <name evidence="10" type="primary">tal</name>
    <name evidence="11" type="ORF">H0921_10010</name>
</gene>
<evidence type="ECO:0000256" key="7">
    <source>
        <dbReference type="ARBA" id="ARBA00022679"/>
    </source>
</evidence>
<keyword evidence="12" id="KW-1185">Reference proteome</keyword>
<comment type="similarity">
    <text evidence="4 10">Belongs to the transaldolase family. Type 2 subfamily.</text>
</comment>
<dbReference type="GO" id="GO:0005975">
    <property type="term" value="P:carbohydrate metabolic process"/>
    <property type="evidence" value="ECO:0007669"/>
    <property type="project" value="InterPro"/>
</dbReference>
<dbReference type="SUPFAM" id="SSF51569">
    <property type="entry name" value="Aldolase"/>
    <property type="match status" value="1"/>
</dbReference>
<evidence type="ECO:0000256" key="9">
    <source>
        <dbReference type="ARBA" id="ARBA00023270"/>
    </source>
</evidence>
<comment type="caution">
    <text evidence="11">The sequence shown here is derived from an EMBL/GenBank/DDBJ whole genome shotgun (WGS) entry which is preliminary data.</text>
</comment>
<dbReference type="UniPathway" id="UPA00115">
    <property type="reaction ID" value="UER00414"/>
</dbReference>
<comment type="function">
    <text evidence="1 10">Transaldolase is important for the balance of metabolites in the pentose-phosphate pathway.</text>
</comment>
<evidence type="ECO:0000256" key="5">
    <source>
        <dbReference type="ARBA" id="ARBA00013151"/>
    </source>
</evidence>
<dbReference type="GO" id="GO:0004801">
    <property type="term" value="F:transaldolase activity"/>
    <property type="evidence" value="ECO:0007669"/>
    <property type="project" value="UniProtKB-UniRule"/>
</dbReference>
<organism evidence="11 12">
    <name type="scientific">Thermogemmata fonticola</name>
    <dbReference type="NCBI Taxonomy" id="2755323"/>
    <lineage>
        <taxon>Bacteria</taxon>
        <taxon>Pseudomonadati</taxon>
        <taxon>Planctomycetota</taxon>
        <taxon>Planctomycetia</taxon>
        <taxon>Gemmatales</taxon>
        <taxon>Gemmataceae</taxon>
        <taxon>Thermogemmata</taxon>
    </lineage>
</organism>
<proteinExistence type="inferred from homology"/>
<evidence type="ECO:0000313" key="11">
    <source>
        <dbReference type="EMBL" id="MBA2226493.1"/>
    </source>
</evidence>
<dbReference type="HAMAP" id="MF_00493">
    <property type="entry name" value="Transaldolase_2"/>
    <property type="match status" value="1"/>
</dbReference>
<dbReference type="PANTHER" id="PTHR10683:SF31">
    <property type="entry name" value="TRANSALDOLASE"/>
    <property type="match status" value="1"/>
</dbReference>